<reference evidence="3" key="1">
    <citation type="journal article" date="2012" name="PLoS Genet.">
        <title>The genomes of the fungal plant pathogens Cladosporium fulvum and Dothistroma septosporum reveal adaptation to different hosts and lifestyles but also signatures of common ancestry.</title>
        <authorList>
            <person name="de Wit P.J.G.M."/>
            <person name="van der Burgt A."/>
            <person name="Oekmen B."/>
            <person name="Stergiopoulos I."/>
            <person name="Abd-Elsalam K.A."/>
            <person name="Aerts A.L."/>
            <person name="Bahkali A.H."/>
            <person name="Beenen H.G."/>
            <person name="Chettri P."/>
            <person name="Cox M.P."/>
            <person name="Datema E."/>
            <person name="de Vries R.P."/>
            <person name="Dhillon B."/>
            <person name="Ganley A.R."/>
            <person name="Griffiths S.A."/>
            <person name="Guo Y."/>
            <person name="Hamelin R.C."/>
            <person name="Henrissat B."/>
            <person name="Kabir M.S."/>
            <person name="Jashni M.K."/>
            <person name="Kema G."/>
            <person name="Klaubauf S."/>
            <person name="Lapidus A."/>
            <person name="Levasseur A."/>
            <person name="Lindquist E."/>
            <person name="Mehrabi R."/>
            <person name="Ohm R.A."/>
            <person name="Owen T.J."/>
            <person name="Salamov A."/>
            <person name="Schwelm A."/>
            <person name="Schijlen E."/>
            <person name="Sun H."/>
            <person name="van den Burg H.A."/>
            <person name="van Ham R.C.H.J."/>
            <person name="Zhang S."/>
            <person name="Goodwin S.B."/>
            <person name="Grigoriev I.V."/>
            <person name="Collemare J."/>
            <person name="Bradshaw R.E."/>
        </authorList>
    </citation>
    <scope>NUCLEOTIDE SEQUENCE [LARGE SCALE GENOMIC DNA]</scope>
    <source>
        <strain evidence="3">NZE10 / CBS 128990</strain>
    </source>
</reference>
<dbReference type="InterPro" id="IPR016181">
    <property type="entry name" value="Acyl_CoA_acyltransferase"/>
</dbReference>
<dbReference type="GO" id="GO:0016747">
    <property type="term" value="F:acyltransferase activity, transferring groups other than amino-acyl groups"/>
    <property type="evidence" value="ECO:0007669"/>
    <property type="project" value="InterPro"/>
</dbReference>
<keyword evidence="3" id="KW-1185">Reference proteome</keyword>
<evidence type="ECO:0000259" key="1">
    <source>
        <dbReference type="PROSITE" id="PS51186"/>
    </source>
</evidence>
<dbReference type="PROSITE" id="PS51186">
    <property type="entry name" value="GNAT"/>
    <property type="match status" value="1"/>
</dbReference>
<dbReference type="AlphaFoldDB" id="M2YLL1"/>
<name>M2YLL1_DOTSN</name>
<dbReference type="PANTHER" id="PTHR43792:SF1">
    <property type="entry name" value="N-ACETYLTRANSFERASE DOMAIN-CONTAINING PROTEIN"/>
    <property type="match status" value="1"/>
</dbReference>
<feature type="domain" description="N-acetyltransferase" evidence="1">
    <location>
        <begin position="46"/>
        <end position="187"/>
    </location>
</feature>
<accession>M2YLL1</accession>
<protein>
    <recommendedName>
        <fullName evidence="1">N-acetyltransferase domain-containing protein</fullName>
    </recommendedName>
</protein>
<evidence type="ECO:0000313" key="2">
    <source>
        <dbReference type="EMBL" id="EME42805.1"/>
    </source>
</evidence>
<reference evidence="2 3" key="2">
    <citation type="journal article" date="2012" name="PLoS Pathog.">
        <title>Diverse lifestyles and strategies of plant pathogenesis encoded in the genomes of eighteen Dothideomycetes fungi.</title>
        <authorList>
            <person name="Ohm R.A."/>
            <person name="Feau N."/>
            <person name="Henrissat B."/>
            <person name="Schoch C.L."/>
            <person name="Horwitz B.A."/>
            <person name="Barry K.W."/>
            <person name="Condon B.J."/>
            <person name="Copeland A.C."/>
            <person name="Dhillon B."/>
            <person name="Glaser F."/>
            <person name="Hesse C.N."/>
            <person name="Kosti I."/>
            <person name="LaButti K."/>
            <person name="Lindquist E.A."/>
            <person name="Lucas S."/>
            <person name="Salamov A.A."/>
            <person name="Bradshaw R.E."/>
            <person name="Ciuffetti L."/>
            <person name="Hamelin R.C."/>
            <person name="Kema G.H.J."/>
            <person name="Lawrence C."/>
            <person name="Scott J.A."/>
            <person name="Spatafora J.W."/>
            <person name="Turgeon B.G."/>
            <person name="de Wit P.J.G.M."/>
            <person name="Zhong S."/>
            <person name="Goodwin S.B."/>
            <person name="Grigoriev I.V."/>
        </authorList>
    </citation>
    <scope>NUCLEOTIDE SEQUENCE [LARGE SCALE GENOMIC DNA]</scope>
    <source>
        <strain evidence="3">NZE10 / CBS 128990</strain>
    </source>
</reference>
<proteinExistence type="predicted"/>
<sequence length="195" mass="22205">MKIRSSRLLLRPVTEGDLQEFHKLQSNVEVTKWTSVCFTSNPHRPMALTYLSKQGPNKTLERSQEMLDDLLVLVNLMETYNHHGHPVLIYAITVPPSNDLIGLIGTFRPREIAFSLHPTFWGQGYASEATKAFCSWYMKGHPGQPLFAKVDTHNDASVRCLRRCGFSLATEQELKADEAYGKDRERETWILRAGS</sequence>
<dbReference type="InterPro" id="IPR051531">
    <property type="entry name" value="N-acetyltransferase"/>
</dbReference>
<dbReference type="HOGENOM" id="CLU_013985_24_1_1"/>
<dbReference type="Proteomes" id="UP000016933">
    <property type="component" value="Unassembled WGS sequence"/>
</dbReference>
<dbReference type="InterPro" id="IPR000182">
    <property type="entry name" value="GNAT_dom"/>
</dbReference>
<dbReference type="EMBL" id="KB446540">
    <property type="protein sequence ID" value="EME42805.1"/>
    <property type="molecule type" value="Genomic_DNA"/>
</dbReference>
<dbReference type="STRING" id="675120.M2YLL1"/>
<dbReference type="OMA" id="YAQEATR"/>
<dbReference type="OrthoDB" id="4072826at2759"/>
<dbReference type="PANTHER" id="PTHR43792">
    <property type="entry name" value="GNAT FAMILY, PUTATIVE (AFU_ORTHOLOGUE AFUA_3G00765)-RELATED-RELATED"/>
    <property type="match status" value="1"/>
</dbReference>
<dbReference type="Gene3D" id="3.40.630.30">
    <property type="match status" value="1"/>
</dbReference>
<evidence type="ECO:0000313" key="3">
    <source>
        <dbReference type="Proteomes" id="UP000016933"/>
    </source>
</evidence>
<dbReference type="eggNOG" id="ENOG502RHDN">
    <property type="taxonomic scope" value="Eukaryota"/>
</dbReference>
<gene>
    <name evidence="2" type="ORF">DOTSEDRAFT_24824</name>
</gene>
<dbReference type="SUPFAM" id="SSF55729">
    <property type="entry name" value="Acyl-CoA N-acyltransferases (Nat)"/>
    <property type="match status" value="1"/>
</dbReference>
<dbReference type="Pfam" id="PF13302">
    <property type="entry name" value="Acetyltransf_3"/>
    <property type="match status" value="1"/>
</dbReference>
<organism evidence="2 3">
    <name type="scientific">Dothistroma septosporum (strain NZE10 / CBS 128990)</name>
    <name type="common">Red band needle blight fungus</name>
    <name type="synonym">Mycosphaerella pini</name>
    <dbReference type="NCBI Taxonomy" id="675120"/>
    <lineage>
        <taxon>Eukaryota</taxon>
        <taxon>Fungi</taxon>
        <taxon>Dikarya</taxon>
        <taxon>Ascomycota</taxon>
        <taxon>Pezizomycotina</taxon>
        <taxon>Dothideomycetes</taxon>
        <taxon>Dothideomycetidae</taxon>
        <taxon>Mycosphaerellales</taxon>
        <taxon>Mycosphaerellaceae</taxon>
        <taxon>Dothistroma</taxon>
    </lineage>
</organism>